<dbReference type="GeneID" id="73322311"/>
<dbReference type="Pfam" id="PF01070">
    <property type="entry name" value="FMN_dh"/>
    <property type="match status" value="1"/>
</dbReference>
<evidence type="ECO:0000256" key="1">
    <source>
        <dbReference type="ARBA" id="ARBA00001917"/>
    </source>
</evidence>
<evidence type="ECO:0000313" key="4">
    <source>
        <dbReference type="EMBL" id="GKT41328.1"/>
    </source>
</evidence>
<dbReference type="Gene3D" id="3.20.20.70">
    <property type="entry name" value="Aldolase class I"/>
    <property type="match status" value="1"/>
</dbReference>
<reference evidence="4 5" key="1">
    <citation type="submission" date="2022-03" db="EMBL/GenBank/DDBJ databases">
        <title>Genome data of Colletotrichum spp.</title>
        <authorList>
            <person name="Utami Y.D."/>
            <person name="Hiruma K."/>
        </authorList>
    </citation>
    <scope>NUCLEOTIDE SEQUENCE [LARGE SCALE GENOMIC DNA]</scope>
    <source>
        <strain evidence="4 5">MAFF 239500</strain>
    </source>
</reference>
<dbReference type="Proteomes" id="UP001055115">
    <property type="component" value="Unassembled WGS sequence"/>
</dbReference>
<dbReference type="InterPro" id="IPR037396">
    <property type="entry name" value="FMN_HAD"/>
</dbReference>
<dbReference type="EMBL" id="BQXU01000003">
    <property type="protein sequence ID" value="GKT41328.1"/>
    <property type="molecule type" value="Genomic_DNA"/>
</dbReference>
<feature type="domain" description="FMN hydroxy acid dehydrogenase" evidence="3">
    <location>
        <begin position="1"/>
        <end position="155"/>
    </location>
</feature>
<dbReference type="PANTHER" id="PTHR10578">
    <property type="entry name" value="S -2-HYDROXY-ACID OXIDASE-RELATED"/>
    <property type="match status" value="1"/>
</dbReference>
<dbReference type="PROSITE" id="PS51349">
    <property type="entry name" value="FMN_HYDROXY_ACID_DH_2"/>
    <property type="match status" value="1"/>
</dbReference>
<comment type="caution">
    <text evidence="4">The sequence shown here is derived from an EMBL/GenBank/DDBJ whole genome shotgun (WGS) entry which is preliminary data.</text>
</comment>
<accession>A0AA37L7Y5</accession>
<comment type="cofactor">
    <cofactor evidence="1">
        <name>FMN</name>
        <dbReference type="ChEBI" id="CHEBI:58210"/>
    </cofactor>
</comment>
<protein>
    <submittedName>
        <fullName evidence="4">Cytochrome b2, mitochondrial</fullName>
    </submittedName>
</protein>
<dbReference type="RefSeq" id="XP_049123678.1">
    <property type="nucleotide sequence ID" value="XM_049267721.1"/>
</dbReference>
<keyword evidence="2" id="KW-0560">Oxidoreductase</keyword>
<keyword evidence="5" id="KW-1185">Reference proteome</keyword>
<dbReference type="GO" id="GO:0016491">
    <property type="term" value="F:oxidoreductase activity"/>
    <property type="evidence" value="ECO:0007669"/>
    <property type="project" value="UniProtKB-KW"/>
</dbReference>
<organism evidence="4 5">
    <name type="scientific">Colletotrichum spaethianum</name>
    <dbReference type="NCBI Taxonomy" id="700344"/>
    <lineage>
        <taxon>Eukaryota</taxon>
        <taxon>Fungi</taxon>
        <taxon>Dikarya</taxon>
        <taxon>Ascomycota</taxon>
        <taxon>Pezizomycotina</taxon>
        <taxon>Sordariomycetes</taxon>
        <taxon>Hypocreomycetidae</taxon>
        <taxon>Glomerellales</taxon>
        <taxon>Glomerellaceae</taxon>
        <taxon>Colletotrichum</taxon>
        <taxon>Colletotrichum spaethianum species complex</taxon>
    </lineage>
</organism>
<evidence type="ECO:0000313" key="5">
    <source>
        <dbReference type="Proteomes" id="UP001055115"/>
    </source>
</evidence>
<dbReference type="SUPFAM" id="SSF51395">
    <property type="entry name" value="FMN-linked oxidoreductases"/>
    <property type="match status" value="1"/>
</dbReference>
<dbReference type="InterPro" id="IPR000262">
    <property type="entry name" value="FMN-dep_DH"/>
</dbReference>
<gene>
    <name evidence="4" type="ORF">ColSpa_01509</name>
</gene>
<proteinExistence type="predicted"/>
<name>A0AA37L7Y5_9PEZI</name>
<dbReference type="InterPro" id="IPR013785">
    <property type="entry name" value="Aldolase_TIM"/>
</dbReference>
<evidence type="ECO:0000256" key="2">
    <source>
        <dbReference type="ARBA" id="ARBA00023002"/>
    </source>
</evidence>
<evidence type="ECO:0000259" key="3">
    <source>
        <dbReference type="PROSITE" id="PS51349"/>
    </source>
</evidence>
<sequence>MFTRNTWADLDTFRGMTELPLILKGIQTAADAKAAIQHQVLAIILSNHGGRNLDGSPSALEVAIELYNEDPKLFQQIEVYADGGVRYGSDAVRLLVLGVWAVGLERPFMYANAFGQEGVEKVISIMNTEIAGDAVDLGVAALKNISADLVDWEPNHWFP</sequence>
<dbReference type="PANTHER" id="PTHR10578:SF140">
    <property type="entry name" value="FMN HYDROXY ACID DEHYDROGENASE DOMAIN-CONTAINING PROTEIN"/>
    <property type="match status" value="1"/>
</dbReference>
<dbReference type="AlphaFoldDB" id="A0AA37L7Y5"/>